<dbReference type="AlphaFoldDB" id="A0A1H3HV21"/>
<gene>
    <name evidence="1" type="ORF">SAMN05421643_10513</name>
</gene>
<keyword evidence="2" id="KW-1185">Reference proteome</keyword>
<dbReference type="Proteomes" id="UP000199035">
    <property type="component" value="Unassembled WGS sequence"/>
</dbReference>
<dbReference type="EMBL" id="FNPK01000005">
    <property type="protein sequence ID" value="SDY18559.1"/>
    <property type="molecule type" value="Genomic_DNA"/>
</dbReference>
<name>A0A1H3HV21_9GAMM</name>
<accession>A0A1H3HV21</accession>
<proteinExistence type="predicted"/>
<protein>
    <submittedName>
        <fullName evidence="1">Uncharacterized protein</fullName>
    </submittedName>
</protein>
<dbReference type="RefSeq" id="WP_092688473.1">
    <property type="nucleotide sequence ID" value="NZ_FNPK01000005.1"/>
</dbReference>
<evidence type="ECO:0000313" key="1">
    <source>
        <dbReference type="EMBL" id="SDY18559.1"/>
    </source>
</evidence>
<evidence type="ECO:0000313" key="2">
    <source>
        <dbReference type="Proteomes" id="UP000199035"/>
    </source>
</evidence>
<organism evidence="1 2">
    <name type="scientific">Acinetobacter kyonggiensis</name>
    <dbReference type="NCBI Taxonomy" id="595670"/>
    <lineage>
        <taxon>Bacteria</taxon>
        <taxon>Pseudomonadati</taxon>
        <taxon>Pseudomonadota</taxon>
        <taxon>Gammaproteobacteria</taxon>
        <taxon>Moraxellales</taxon>
        <taxon>Moraxellaceae</taxon>
        <taxon>Acinetobacter</taxon>
    </lineage>
</organism>
<reference evidence="2" key="1">
    <citation type="submission" date="2016-10" db="EMBL/GenBank/DDBJ databases">
        <authorList>
            <person name="Varghese N."/>
            <person name="Submissions S."/>
        </authorList>
    </citation>
    <scope>NUCLEOTIDE SEQUENCE [LARGE SCALE GENOMIC DNA]</scope>
    <source>
        <strain evidence="2">ANC 5109</strain>
    </source>
</reference>
<sequence>MNEIKHILKEQFLLLVENDVLITWSKPKDLWMRFDEPSQTTKWQTYSLIRQLEKFGYIKKQYDESGIFYYSETDKLTDFRVNHCQEKATKILTEELRLLKQEKAEKDVEIQITRELSKQLPEINFCLKNHIKNSQDIIVKLDNKKKIISNIIKNIESCIY</sequence>